<dbReference type="RefSeq" id="WP_200268243.1">
    <property type="nucleotide sequence ID" value="NZ_JAENIJ010000005.1"/>
</dbReference>
<dbReference type="InterPro" id="IPR038375">
    <property type="entry name" value="NDUFAF7_sf"/>
</dbReference>
<proteinExistence type="predicted"/>
<dbReference type="Pfam" id="PF02636">
    <property type="entry name" value="Methyltransf_28"/>
    <property type="match status" value="1"/>
</dbReference>
<comment type="caution">
    <text evidence="3">The sequence shown here is derived from an EMBL/GenBank/DDBJ whole genome shotgun (WGS) entry which is preliminary data.</text>
</comment>
<dbReference type="GO" id="GO:0035243">
    <property type="term" value="F:protein-arginine omega-N symmetric methyltransferase activity"/>
    <property type="evidence" value="ECO:0007669"/>
    <property type="project" value="TreeGrafter"/>
</dbReference>
<dbReference type="PANTHER" id="PTHR12049:SF7">
    <property type="entry name" value="PROTEIN ARGININE METHYLTRANSFERASE NDUFAF7, MITOCHONDRIAL"/>
    <property type="match status" value="1"/>
</dbReference>
<name>A0A934S6N0_9BACT</name>
<dbReference type="PANTHER" id="PTHR12049">
    <property type="entry name" value="PROTEIN ARGININE METHYLTRANSFERASE NDUFAF7, MITOCHONDRIAL"/>
    <property type="match status" value="1"/>
</dbReference>
<evidence type="ECO:0000256" key="1">
    <source>
        <dbReference type="ARBA" id="ARBA00022603"/>
    </source>
</evidence>
<dbReference type="InterPro" id="IPR003788">
    <property type="entry name" value="NDUFAF7"/>
</dbReference>
<organism evidence="3 4">
    <name type="scientific">Luteolibacter pohnpeiensis</name>
    <dbReference type="NCBI Taxonomy" id="454153"/>
    <lineage>
        <taxon>Bacteria</taxon>
        <taxon>Pseudomonadati</taxon>
        <taxon>Verrucomicrobiota</taxon>
        <taxon>Verrucomicrobiia</taxon>
        <taxon>Verrucomicrobiales</taxon>
        <taxon>Verrucomicrobiaceae</taxon>
        <taxon>Luteolibacter</taxon>
    </lineage>
</organism>
<keyword evidence="1 3" id="KW-0489">Methyltransferase</keyword>
<dbReference type="Proteomes" id="UP000603141">
    <property type="component" value="Unassembled WGS sequence"/>
</dbReference>
<keyword evidence="4" id="KW-1185">Reference proteome</keyword>
<evidence type="ECO:0000313" key="4">
    <source>
        <dbReference type="Proteomes" id="UP000603141"/>
    </source>
</evidence>
<sequence length="319" mass="35848">MASESGTLISFEQFMQDALYHPKRGYYSRHIKGIGVRGDFTTTPQWSTAPAQAIARWVANAMREFDTQHLIEIGPGSGSLAAAVRKNLPWTLRRRLKLHLVERSPSLTEMQRNLLGDHATWHLHPSTALEAAKGHAVIYSNELVDAFPVRRFTKTSEGWREIALSLRPVIQEHLLAGAPLPESSGFSENHPVGQHIEVHESYHQWLKSWLPLWKSGRILTIDYGAPAETLYHRRPGGTVRGYLLHQRLEGPAIYQNIGRQDLTADVNFTDLIHWSQPWCGDSILSSFSDFLGAIPEKDKALLDPHGAGSAFLVLDQKCR</sequence>
<reference evidence="3" key="1">
    <citation type="submission" date="2021-01" db="EMBL/GenBank/DDBJ databases">
        <title>Modified the classification status of verrucomicrobia.</title>
        <authorList>
            <person name="Feng X."/>
        </authorList>
    </citation>
    <scope>NUCLEOTIDE SEQUENCE</scope>
    <source>
        <strain evidence="3">KCTC 22041</strain>
    </source>
</reference>
<keyword evidence="2" id="KW-0808">Transferase</keyword>
<dbReference type="EMBL" id="JAENIJ010000005">
    <property type="protein sequence ID" value="MBK1881776.1"/>
    <property type="molecule type" value="Genomic_DNA"/>
</dbReference>
<evidence type="ECO:0000256" key="2">
    <source>
        <dbReference type="ARBA" id="ARBA00022679"/>
    </source>
</evidence>
<dbReference type="SUPFAM" id="SSF53335">
    <property type="entry name" value="S-adenosyl-L-methionine-dependent methyltransferases"/>
    <property type="match status" value="1"/>
</dbReference>
<evidence type="ECO:0000313" key="3">
    <source>
        <dbReference type="EMBL" id="MBK1881776.1"/>
    </source>
</evidence>
<dbReference type="GO" id="GO:0032259">
    <property type="term" value="P:methylation"/>
    <property type="evidence" value="ECO:0007669"/>
    <property type="project" value="UniProtKB-KW"/>
</dbReference>
<dbReference type="Gene3D" id="3.40.50.12710">
    <property type="match status" value="1"/>
</dbReference>
<accession>A0A934S6N0</accession>
<gene>
    <name evidence="3" type="ORF">JIN85_05085</name>
</gene>
<dbReference type="AlphaFoldDB" id="A0A934S6N0"/>
<dbReference type="InterPro" id="IPR029063">
    <property type="entry name" value="SAM-dependent_MTases_sf"/>
</dbReference>
<protein>
    <submittedName>
        <fullName evidence="3">SAM-dependent methyltransferase</fullName>
    </submittedName>
</protein>